<name>A0ABS2PK72_9STRE</name>
<feature type="transmembrane region" description="Helical" evidence="1">
    <location>
        <begin position="460"/>
        <end position="478"/>
    </location>
</feature>
<evidence type="ECO:0008006" key="4">
    <source>
        <dbReference type="Google" id="ProtNLM"/>
    </source>
</evidence>
<dbReference type="EMBL" id="JAFBEI010000007">
    <property type="protein sequence ID" value="MBM7635687.1"/>
    <property type="molecule type" value="Genomic_DNA"/>
</dbReference>
<proteinExistence type="predicted"/>
<feature type="transmembrane region" description="Helical" evidence="1">
    <location>
        <begin position="153"/>
        <end position="182"/>
    </location>
</feature>
<feature type="transmembrane region" description="Helical" evidence="1">
    <location>
        <begin position="262"/>
        <end position="278"/>
    </location>
</feature>
<feature type="transmembrane region" description="Helical" evidence="1">
    <location>
        <begin position="240"/>
        <end position="256"/>
    </location>
</feature>
<feature type="transmembrane region" description="Helical" evidence="1">
    <location>
        <begin position="484"/>
        <end position="504"/>
    </location>
</feature>
<evidence type="ECO:0000256" key="1">
    <source>
        <dbReference type="SAM" id="Phobius"/>
    </source>
</evidence>
<feature type="transmembrane region" description="Helical" evidence="1">
    <location>
        <begin position="429"/>
        <end position="448"/>
    </location>
</feature>
<dbReference type="Proteomes" id="UP000809081">
    <property type="component" value="Unassembled WGS sequence"/>
</dbReference>
<protein>
    <recommendedName>
        <fullName evidence="4">Glycosyltransferase RgtA/B/C/D-like domain-containing protein</fullName>
    </recommendedName>
</protein>
<accession>A0ABS2PK72</accession>
<dbReference type="RefSeq" id="WP_205016620.1">
    <property type="nucleotide sequence ID" value="NZ_JAFBEI010000007.1"/>
</dbReference>
<evidence type="ECO:0000313" key="3">
    <source>
        <dbReference type="Proteomes" id="UP000809081"/>
    </source>
</evidence>
<evidence type="ECO:0000313" key="2">
    <source>
        <dbReference type="EMBL" id="MBM7635687.1"/>
    </source>
</evidence>
<keyword evidence="1" id="KW-0812">Transmembrane</keyword>
<organism evidence="2 3">
    <name type="scientific">Streptococcus saliviloxodontae</name>
    <dbReference type="NCBI Taxonomy" id="1349416"/>
    <lineage>
        <taxon>Bacteria</taxon>
        <taxon>Bacillati</taxon>
        <taxon>Bacillota</taxon>
        <taxon>Bacilli</taxon>
        <taxon>Lactobacillales</taxon>
        <taxon>Streptococcaceae</taxon>
        <taxon>Streptococcus</taxon>
    </lineage>
</organism>
<keyword evidence="3" id="KW-1185">Reference proteome</keyword>
<sequence length="519" mass="60016">MLLKERLEGVWSKCYGSLTWLIRWGALLLMAVLLLSTLTVQTIVYIDQNEWAEILPIKIWVFVTLIALAGLFYLCRPFLNRLSPKQVFCVMTLAYIIVGLALIMMTTDRTRDDAATVFRSAVEINSGNLKSLSPGAYLYRYPHQLGLVSFERLVMMVIPIPSMVVFFCLNLISIIGINFLTWRVTDQLFKKESTTRYTILVSFAFLPQFFNILFVYGLIYGLFFGLLGVYCLCRYRQKPSLLLAIASVISLGIAYWIRNNYILLILSLVLILLLDSLKQKKLRPLALGLVIIGFGWGMNKATLGYYEHLSQQELVGTPKVTWLAMGLQDDGNARRQPGWYNHYVRNIYFEKHGNYKAIEEDAKDSLSESLSYFVKNPDYTWRFFKDKFLSTWTEATFESIWSGPSRFWKQPLGNHFAASLYHGRWLYRLLYQLTHAILLIIYAGAFFFMIGYKKGKDTAFYLYPFIYLAAGVVFHLLWETKSQYTSPYVYLLIPFSVAGLELAFEKWQSVRKGKTLSFK</sequence>
<feature type="transmembrane region" description="Helical" evidence="1">
    <location>
        <begin position="21"/>
        <end position="45"/>
    </location>
</feature>
<gene>
    <name evidence="2" type="ORF">JOC31_000488</name>
</gene>
<feature type="transmembrane region" description="Helical" evidence="1">
    <location>
        <begin position="87"/>
        <end position="105"/>
    </location>
</feature>
<feature type="transmembrane region" description="Helical" evidence="1">
    <location>
        <begin position="57"/>
        <end position="75"/>
    </location>
</feature>
<feature type="transmembrane region" description="Helical" evidence="1">
    <location>
        <begin position="194"/>
        <end position="210"/>
    </location>
</feature>
<feature type="transmembrane region" description="Helical" evidence="1">
    <location>
        <begin position="216"/>
        <end position="233"/>
    </location>
</feature>
<keyword evidence="1" id="KW-0472">Membrane</keyword>
<feature type="transmembrane region" description="Helical" evidence="1">
    <location>
        <begin position="285"/>
        <end position="306"/>
    </location>
</feature>
<comment type="caution">
    <text evidence="2">The sequence shown here is derived from an EMBL/GenBank/DDBJ whole genome shotgun (WGS) entry which is preliminary data.</text>
</comment>
<reference evidence="2 3" key="1">
    <citation type="submission" date="2021-01" db="EMBL/GenBank/DDBJ databases">
        <title>Genomic Encyclopedia of Type Strains, Phase IV (KMG-IV): sequencing the most valuable type-strain genomes for metagenomic binning, comparative biology and taxonomic classification.</title>
        <authorList>
            <person name="Goeker M."/>
        </authorList>
    </citation>
    <scope>NUCLEOTIDE SEQUENCE [LARGE SCALE GENOMIC DNA]</scope>
    <source>
        <strain evidence="2 3">DSM 27513</strain>
    </source>
</reference>
<keyword evidence="1" id="KW-1133">Transmembrane helix</keyword>